<dbReference type="CDD" id="cd07812">
    <property type="entry name" value="SRPBCC"/>
    <property type="match status" value="1"/>
</dbReference>
<dbReference type="EMBL" id="FNAB01000005">
    <property type="protein sequence ID" value="SDD57853.1"/>
    <property type="molecule type" value="Genomic_DNA"/>
</dbReference>
<proteinExistence type="predicted"/>
<dbReference type="InterPro" id="IPR023393">
    <property type="entry name" value="START-like_dom_sf"/>
</dbReference>
<reference evidence="1 2" key="1">
    <citation type="submission" date="2016-10" db="EMBL/GenBank/DDBJ databases">
        <authorList>
            <person name="de Groot N.N."/>
        </authorList>
    </citation>
    <scope>NUCLEOTIDE SEQUENCE [LARGE SCALE GENOMIC DNA]</scope>
    <source>
        <strain evidence="1 2">JCM 11308</strain>
    </source>
</reference>
<gene>
    <name evidence="1" type="ORF">SAMN05444580_105158</name>
</gene>
<dbReference type="Gene3D" id="3.30.530.20">
    <property type="match status" value="1"/>
</dbReference>
<accession>A0A1G6VWR2</accession>
<sequence length="156" mass="17367">MTNTLEASIHIDASPAAVWSVVSDLKRMGEWSPQCRMMRVFGGEVRQGTKTFNVNKKGLLVWPTSSKVTRFEPNEAIAWRVVENHTIWTYELTPTENGTTLTERREAPTGTTKISSFLVDKMMGGTAGFEQDMIKGMNTTLARIKSEVESKAPAAR</sequence>
<dbReference type="Proteomes" id="UP000199417">
    <property type="component" value="Unassembled WGS sequence"/>
</dbReference>
<name>A0A1G6VWR2_9NOCA</name>
<dbReference type="AlphaFoldDB" id="A0A1G6VWR2"/>
<evidence type="ECO:0000313" key="2">
    <source>
        <dbReference type="Proteomes" id="UP000199417"/>
    </source>
</evidence>
<keyword evidence="2" id="KW-1185">Reference proteome</keyword>
<dbReference type="SUPFAM" id="SSF55961">
    <property type="entry name" value="Bet v1-like"/>
    <property type="match status" value="1"/>
</dbReference>
<evidence type="ECO:0000313" key="1">
    <source>
        <dbReference type="EMBL" id="SDD57853.1"/>
    </source>
</evidence>
<protein>
    <submittedName>
        <fullName evidence="1">Polyketide cyclase / dehydrase and lipid transport</fullName>
    </submittedName>
</protein>
<dbReference type="InterPro" id="IPR019587">
    <property type="entry name" value="Polyketide_cyclase/dehydratase"/>
</dbReference>
<dbReference type="RefSeq" id="WP_072842492.1">
    <property type="nucleotide sequence ID" value="NZ_FNAB01000005.1"/>
</dbReference>
<dbReference type="Pfam" id="PF10604">
    <property type="entry name" value="Polyketide_cyc2"/>
    <property type="match status" value="1"/>
</dbReference>
<organism evidence="1 2">
    <name type="scientific">Rhodococcus tukisamuensis</name>
    <dbReference type="NCBI Taxonomy" id="168276"/>
    <lineage>
        <taxon>Bacteria</taxon>
        <taxon>Bacillati</taxon>
        <taxon>Actinomycetota</taxon>
        <taxon>Actinomycetes</taxon>
        <taxon>Mycobacteriales</taxon>
        <taxon>Nocardiaceae</taxon>
        <taxon>Rhodococcus</taxon>
    </lineage>
</organism>
<dbReference type="STRING" id="168276.SAMN05444580_105158"/>